<dbReference type="Proteomes" id="UP000186108">
    <property type="component" value="Chromosome"/>
</dbReference>
<name>A0A1B1K6U8_RHOOP</name>
<organism evidence="1 2">
    <name type="scientific">Rhodococcus opacus</name>
    <name type="common">Nocardia opaca</name>
    <dbReference type="NCBI Taxonomy" id="37919"/>
    <lineage>
        <taxon>Bacteria</taxon>
        <taxon>Bacillati</taxon>
        <taxon>Actinomycetota</taxon>
        <taxon>Actinomycetes</taxon>
        <taxon>Mycobacteriales</taxon>
        <taxon>Nocardiaceae</taxon>
        <taxon>Rhodococcus</taxon>
    </lineage>
</organism>
<evidence type="ECO:0000313" key="1">
    <source>
        <dbReference type="EMBL" id="ANS28278.1"/>
    </source>
</evidence>
<protein>
    <submittedName>
        <fullName evidence="1">Uncharacterized protein</fullName>
    </submittedName>
</protein>
<accession>A0A1B1K6U8</accession>
<dbReference type="EMBL" id="CP009111">
    <property type="protein sequence ID" value="ANS28278.1"/>
    <property type="molecule type" value="Genomic_DNA"/>
</dbReference>
<dbReference type="RefSeq" id="WP_065491096.1">
    <property type="nucleotide sequence ID" value="NZ_CP009111.1"/>
</dbReference>
<dbReference type="AlphaFoldDB" id="A0A1B1K6U8"/>
<gene>
    <name evidence="1" type="ORF">R1CP_17970</name>
</gene>
<dbReference type="PATRIC" id="fig|37919.13.peg.3730"/>
<reference evidence="1 2" key="1">
    <citation type="submission" date="2014-07" db="EMBL/GenBank/DDBJ databases">
        <authorList>
            <person name="Zhang J.E."/>
            <person name="Yang H."/>
            <person name="Guo J."/>
            <person name="Deng Z."/>
            <person name="Luo H."/>
            <person name="Luo M."/>
            <person name="Zhao B."/>
        </authorList>
    </citation>
    <scope>NUCLEOTIDE SEQUENCE [LARGE SCALE GENOMIC DNA]</scope>
    <source>
        <strain evidence="1 2">1CP</strain>
    </source>
</reference>
<sequence>MSEPVATLISSTGDSVTVHGPGGTDTVLPVAVWQLPDARQVVVVGEGGPLIVADIDGAQLAEAIQSRWPGATMLERRTRPIASTGDPRAYDAVYCQLALDGSRCDPNYAELSAAGLHLAHA</sequence>
<proteinExistence type="predicted"/>
<evidence type="ECO:0000313" key="2">
    <source>
        <dbReference type="Proteomes" id="UP000186108"/>
    </source>
</evidence>